<reference evidence="2 3" key="1">
    <citation type="journal article" date="2014" name="Mol. Biol. Evol.">
        <title>Massive expansion of Ubiquitination-related gene families within the Chlamydiae.</title>
        <authorList>
            <person name="Domman D."/>
            <person name="Collingro A."/>
            <person name="Lagkouvardos I."/>
            <person name="Gehre L."/>
            <person name="Weinmaier T."/>
            <person name="Rattei T."/>
            <person name="Subtil A."/>
            <person name="Horn M."/>
        </authorList>
    </citation>
    <scope>NUCLEOTIDE SEQUENCE [LARGE SCALE GENOMIC DNA]</scope>
    <source>
        <strain evidence="2 3">OEW1</strain>
    </source>
</reference>
<dbReference type="PANTHER" id="PTHR42924:SF3">
    <property type="entry name" value="POLYMERASE_HISTIDINOL PHOSPHATASE N-TERMINAL DOMAIN-CONTAINING PROTEIN"/>
    <property type="match status" value="1"/>
</dbReference>
<dbReference type="InterPro" id="IPR004013">
    <property type="entry name" value="PHP_dom"/>
</dbReference>
<name>A0A0C1CBF3_9BACT</name>
<evidence type="ECO:0000313" key="3">
    <source>
        <dbReference type="Proteomes" id="UP000031307"/>
    </source>
</evidence>
<dbReference type="Gene3D" id="1.10.150.650">
    <property type="match status" value="1"/>
</dbReference>
<gene>
    <name evidence="2" type="primary">trpH</name>
    <name evidence="2" type="ORF">DB43_EI00150</name>
</gene>
<evidence type="ECO:0000259" key="1">
    <source>
        <dbReference type="SMART" id="SM00481"/>
    </source>
</evidence>
<dbReference type="SMART" id="SM00481">
    <property type="entry name" value="POLIIIAc"/>
    <property type="match status" value="1"/>
</dbReference>
<dbReference type="GO" id="GO:0004534">
    <property type="term" value="F:5'-3' RNA exonuclease activity"/>
    <property type="evidence" value="ECO:0007669"/>
    <property type="project" value="TreeGrafter"/>
</dbReference>
<dbReference type="PATRIC" id="fig|83552.4.peg.498"/>
<evidence type="ECO:0000313" key="2">
    <source>
        <dbReference type="EMBL" id="KIA78270.1"/>
    </source>
</evidence>
<dbReference type="InterPro" id="IPR052018">
    <property type="entry name" value="PHP_domain"/>
</dbReference>
<sequence length="285" mass="32119">MKRENMDDFRADMHCHSTCSDGTCSPEELVDIAFKSGLKGLSITDHDSVEAYQSAVEPAAKLGIKLLSGVEFSAEQDSVNVHILAYAFAFQNPVITKFCQKHAARRVERNREILDLLRMHRMPIKEQDVIDLSPCGTIGRPHIALAMINYGYVKTLQEAFKKYLGDGKSCFASGKPFSVEETLDVIHKAKGLAVIAHPHLIDHVPTTKRLLEMNFDGIECYYGKFPAHVHEKWLEMARNKNWLISGGSDFHGAIKPNISLGNSWVNEELFNPFYSHFQANLREDI</sequence>
<dbReference type="PANTHER" id="PTHR42924">
    <property type="entry name" value="EXONUCLEASE"/>
    <property type="match status" value="1"/>
</dbReference>
<dbReference type="Gene3D" id="3.20.20.140">
    <property type="entry name" value="Metal-dependent hydrolases"/>
    <property type="match status" value="1"/>
</dbReference>
<dbReference type="Proteomes" id="UP000031307">
    <property type="component" value="Unassembled WGS sequence"/>
</dbReference>
<dbReference type="InterPro" id="IPR003141">
    <property type="entry name" value="Pol/His_phosphatase_N"/>
</dbReference>
<organism evidence="2 3">
    <name type="scientific">Parachlamydia acanthamoebae</name>
    <dbReference type="NCBI Taxonomy" id="83552"/>
    <lineage>
        <taxon>Bacteria</taxon>
        <taxon>Pseudomonadati</taxon>
        <taxon>Chlamydiota</taxon>
        <taxon>Chlamydiia</taxon>
        <taxon>Parachlamydiales</taxon>
        <taxon>Parachlamydiaceae</taxon>
        <taxon>Parachlamydia</taxon>
    </lineage>
</organism>
<protein>
    <submittedName>
        <fullName evidence="2">Protein TrpH</fullName>
    </submittedName>
</protein>
<proteinExistence type="predicted"/>
<dbReference type="InterPro" id="IPR016195">
    <property type="entry name" value="Pol/histidinol_Pase-like"/>
</dbReference>
<comment type="caution">
    <text evidence="2">The sequence shown here is derived from an EMBL/GenBank/DDBJ whole genome shotgun (WGS) entry which is preliminary data.</text>
</comment>
<dbReference type="Pfam" id="PF02811">
    <property type="entry name" value="PHP"/>
    <property type="match status" value="1"/>
</dbReference>
<dbReference type="SUPFAM" id="SSF89550">
    <property type="entry name" value="PHP domain-like"/>
    <property type="match status" value="1"/>
</dbReference>
<accession>A0A0C1CBF3</accession>
<dbReference type="EMBL" id="JSAM01000028">
    <property type="protein sequence ID" value="KIA78270.1"/>
    <property type="molecule type" value="Genomic_DNA"/>
</dbReference>
<dbReference type="AlphaFoldDB" id="A0A0C1CBF3"/>
<dbReference type="GO" id="GO:0035312">
    <property type="term" value="F:5'-3' DNA exonuclease activity"/>
    <property type="evidence" value="ECO:0007669"/>
    <property type="project" value="TreeGrafter"/>
</dbReference>
<dbReference type="CDD" id="cd07438">
    <property type="entry name" value="PHP_HisPPase_AMP"/>
    <property type="match status" value="1"/>
</dbReference>
<feature type="domain" description="Polymerase/histidinol phosphatase N-terminal" evidence="1">
    <location>
        <begin position="11"/>
        <end position="76"/>
    </location>
</feature>